<dbReference type="RefSeq" id="WP_272436813.1">
    <property type="nucleotide sequence ID" value="NZ_JAMQKB010000010.1"/>
</dbReference>
<feature type="region of interest" description="Disordered" evidence="1">
    <location>
        <begin position="1"/>
        <end position="65"/>
    </location>
</feature>
<dbReference type="GO" id="GO:0000428">
    <property type="term" value="C:DNA-directed RNA polymerase complex"/>
    <property type="evidence" value="ECO:0007669"/>
    <property type="project" value="UniProtKB-KW"/>
</dbReference>
<comment type="caution">
    <text evidence="3">The sequence shown here is derived from an EMBL/GenBank/DDBJ whole genome shotgun (WGS) entry which is preliminary data.</text>
</comment>
<gene>
    <name evidence="3" type="ORF">NC797_10885</name>
</gene>
<accession>A0A9X3WX57</accession>
<proteinExistence type="predicted"/>
<evidence type="ECO:0000256" key="2">
    <source>
        <dbReference type="SAM" id="Phobius"/>
    </source>
</evidence>
<organism evidence="3 4">
    <name type="scientific">Terrihalobacillus insolitus</name>
    <dbReference type="NCBI Taxonomy" id="2950438"/>
    <lineage>
        <taxon>Bacteria</taxon>
        <taxon>Bacillati</taxon>
        <taxon>Bacillota</taxon>
        <taxon>Bacilli</taxon>
        <taxon>Bacillales</taxon>
        <taxon>Bacillaceae</taxon>
        <taxon>Terrihalobacillus</taxon>
    </lineage>
</organism>
<dbReference type="Proteomes" id="UP001145050">
    <property type="component" value="Unassembled WGS sequence"/>
</dbReference>
<feature type="compositionally biased region" description="Basic and acidic residues" evidence="1">
    <location>
        <begin position="28"/>
        <end position="60"/>
    </location>
</feature>
<feature type="transmembrane region" description="Helical" evidence="2">
    <location>
        <begin position="72"/>
        <end position="98"/>
    </location>
</feature>
<dbReference type="AlphaFoldDB" id="A0A9X3WX57"/>
<keyword evidence="4" id="KW-1185">Reference proteome</keyword>
<keyword evidence="2" id="KW-0472">Membrane</keyword>
<feature type="compositionally biased region" description="Polar residues" evidence="1">
    <location>
        <begin position="1"/>
        <end position="10"/>
    </location>
</feature>
<sequence>MATQSEQTVGTEKKQSAKRSEQKKRQKQERSEQKKRQQAEKNPEKAKRKEQRIKQKEEKKQNKKPKRRIFPIWLRIIVVLLLCGLALIAGLMLGFGVIGDGNPTDILDRSIWEHILNLINKGV</sequence>
<dbReference type="InterPro" id="IPR024596">
    <property type="entry name" value="RNApol_su_b/EpuA"/>
</dbReference>
<feature type="compositionally biased region" description="Basic and acidic residues" evidence="1">
    <location>
        <begin position="11"/>
        <end position="20"/>
    </location>
</feature>
<evidence type="ECO:0000313" key="4">
    <source>
        <dbReference type="Proteomes" id="UP001145050"/>
    </source>
</evidence>
<keyword evidence="3" id="KW-0240">DNA-directed RNA polymerase</keyword>
<evidence type="ECO:0000256" key="1">
    <source>
        <dbReference type="SAM" id="MobiDB-lite"/>
    </source>
</evidence>
<dbReference type="EMBL" id="JAMQKB010000010">
    <property type="protein sequence ID" value="MDC3425009.1"/>
    <property type="molecule type" value="Genomic_DNA"/>
</dbReference>
<dbReference type="Pfam" id="PF11772">
    <property type="entry name" value="EpuA"/>
    <property type="match status" value="1"/>
</dbReference>
<evidence type="ECO:0000313" key="3">
    <source>
        <dbReference type="EMBL" id="MDC3425009.1"/>
    </source>
</evidence>
<keyword evidence="2" id="KW-0812">Transmembrane</keyword>
<reference evidence="3" key="1">
    <citation type="submission" date="2022-06" db="EMBL/GenBank/DDBJ databases">
        <title>Aquibacillus sp. a new bacterium isolated from soil saline samples.</title>
        <authorList>
            <person name="Galisteo C."/>
            <person name="De La Haba R."/>
            <person name="Sanchez-Porro C."/>
            <person name="Ventosa A."/>
        </authorList>
    </citation>
    <scope>NUCLEOTIDE SEQUENCE</scope>
    <source>
        <strain evidence="3">3ASR75-11</strain>
    </source>
</reference>
<keyword evidence="3" id="KW-0804">Transcription</keyword>
<protein>
    <submittedName>
        <fullName evidence="3">DNA-directed RNA polymerase subunit beta</fullName>
    </submittedName>
</protein>
<name>A0A9X3WX57_9BACI</name>
<keyword evidence="2" id="KW-1133">Transmembrane helix</keyword>